<evidence type="ECO:0000256" key="3">
    <source>
        <dbReference type="ARBA" id="ARBA00011881"/>
    </source>
</evidence>
<dbReference type="Gene3D" id="1.20.140.10">
    <property type="entry name" value="Butyryl-CoA Dehydrogenase, subunit A, domain 3"/>
    <property type="match status" value="1"/>
</dbReference>
<dbReference type="PANTHER" id="PTHR43884:SF12">
    <property type="entry name" value="ISOVALERYL-COA DEHYDROGENASE, MITOCHONDRIAL-RELATED"/>
    <property type="match status" value="1"/>
</dbReference>
<evidence type="ECO:0000313" key="12">
    <source>
        <dbReference type="Proteomes" id="UP001366166"/>
    </source>
</evidence>
<evidence type="ECO:0000256" key="1">
    <source>
        <dbReference type="ARBA" id="ARBA00001974"/>
    </source>
</evidence>
<name>A0AAU9E9G9_9BACT</name>
<dbReference type="RefSeq" id="WP_338605534.1">
    <property type="nucleotide sequence ID" value="NZ_AP028679.1"/>
</dbReference>
<dbReference type="GO" id="GO:0003995">
    <property type="term" value="F:acyl-CoA dehydrogenase activity"/>
    <property type="evidence" value="ECO:0007669"/>
    <property type="project" value="InterPro"/>
</dbReference>
<dbReference type="InterPro" id="IPR037069">
    <property type="entry name" value="AcylCoA_DH/ox_N_sf"/>
</dbReference>
<dbReference type="FunFam" id="2.40.110.10:FF:000002">
    <property type="entry name" value="Acyl-CoA dehydrogenase fadE12"/>
    <property type="match status" value="1"/>
</dbReference>
<dbReference type="InterPro" id="IPR036250">
    <property type="entry name" value="AcylCo_DH-like_C"/>
</dbReference>
<proteinExistence type="inferred from homology"/>
<dbReference type="InterPro" id="IPR046373">
    <property type="entry name" value="Acyl-CoA_Oxase/DH_mid-dom_sf"/>
</dbReference>
<dbReference type="PROSITE" id="PS00073">
    <property type="entry name" value="ACYL_COA_DH_2"/>
    <property type="match status" value="1"/>
</dbReference>
<dbReference type="InterPro" id="IPR013786">
    <property type="entry name" value="AcylCoA_DH/ox_N"/>
</dbReference>
<accession>A0AAU9E9G9</accession>
<dbReference type="PANTHER" id="PTHR43884">
    <property type="entry name" value="ACYL-COA DEHYDROGENASE"/>
    <property type="match status" value="1"/>
</dbReference>
<dbReference type="FunFam" id="1.20.140.10:FF:000001">
    <property type="entry name" value="Acyl-CoA dehydrogenase"/>
    <property type="match status" value="1"/>
</dbReference>
<keyword evidence="12" id="KW-1185">Reference proteome</keyword>
<dbReference type="InterPro" id="IPR006089">
    <property type="entry name" value="Acyl-CoA_DH_CS"/>
</dbReference>
<dbReference type="KEGG" id="dmp:FAK_08540"/>
<evidence type="ECO:0000313" key="11">
    <source>
        <dbReference type="EMBL" id="BEQ13788.1"/>
    </source>
</evidence>
<dbReference type="InterPro" id="IPR009100">
    <property type="entry name" value="AcylCoA_DH/oxidase_NM_dom_sf"/>
</dbReference>
<dbReference type="SUPFAM" id="SSF56645">
    <property type="entry name" value="Acyl-CoA dehydrogenase NM domain-like"/>
    <property type="match status" value="1"/>
</dbReference>
<evidence type="ECO:0000259" key="9">
    <source>
        <dbReference type="Pfam" id="PF02770"/>
    </source>
</evidence>
<protein>
    <submittedName>
        <fullName evidence="11">Acyl-CoA dehydrogenase</fullName>
    </submittedName>
</protein>
<dbReference type="SUPFAM" id="SSF47203">
    <property type="entry name" value="Acyl-CoA dehydrogenase C-terminal domain-like"/>
    <property type="match status" value="1"/>
</dbReference>
<evidence type="ECO:0000256" key="5">
    <source>
        <dbReference type="ARBA" id="ARBA00022827"/>
    </source>
</evidence>
<dbReference type="Gene3D" id="1.10.540.10">
    <property type="entry name" value="Acyl-CoA dehydrogenase/oxidase, N-terminal domain"/>
    <property type="match status" value="1"/>
</dbReference>
<dbReference type="Pfam" id="PF02771">
    <property type="entry name" value="Acyl-CoA_dh_N"/>
    <property type="match status" value="1"/>
</dbReference>
<feature type="domain" description="Acyl-CoA dehydrogenase/oxidase C-terminal" evidence="8">
    <location>
        <begin position="230"/>
        <end position="379"/>
    </location>
</feature>
<dbReference type="FunFam" id="1.10.540.10:FF:000002">
    <property type="entry name" value="Acyl-CoA dehydrogenase FadE19"/>
    <property type="match status" value="1"/>
</dbReference>
<evidence type="ECO:0000256" key="4">
    <source>
        <dbReference type="ARBA" id="ARBA00022630"/>
    </source>
</evidence>
<evidence type="ECO:0000259" key="8">
    <source>
        <dbReference type="Pfam" id="PF00441"/>
    </source>
</evidence>
<reference evidence="12" key="1">
    <citation type="journal article" date="2023" name="Arch. Microbiol.">
        <title>Desulfoferula mesophilus gen. nov. sp. nov., a mesophilic sulfate-reducing bacterium isolated from a brackish lake sediment.</title>
        <authorList>
            <person name="Watanabe T."/>
            <person name="Yabe T."/>
            <person name="Tsuji J.M."/>
            <person name="Fukui M."/>
        </authorList>
    </citation>
    <scope>NUCLEOTIDE SEQUENCE [LARGE SCALE GENOMIC DNA]</scope>
    <source>
        <strain evidence="12">12FAK</strain>
    </source>
</reference>
<evidence type="ECO:0000256" key="2">
    <source>
        <dbReference type="ARBA" id="ARBA00009347"/>
    </source>
</evidence>
<dbReference type="InterPro" id="IPR006091">
    <property type="entry name" value="Acyl-CoA_Oxase/DH_mid-dom"/>
</dbReference>
<dbReference type="Gene3D" id="2.40.110.10">
    <property type="entry name" value="Butyryl-CoA Dehydrogenase, subunit A, domain 2"/>
    <property type="match status" value="1"/>
</dbReference>
<evidence type="ECO:0000259" key="10">
    <source>
        <dbReference type="Pfam" id="PF02771"/>
    </source>
</evidence>
<dbReference type="InterPro" id="IPR009075">
    <property type="entry name" value="AcylCo_DH/oxidase_C"/>
</dbReference>
<comment type="similarity">
    <text evidence="2 7">Belongs to the acyl-CoA dehydrogenase family.</text>
</comment>
<comment type="subunit">
    <text evidence="3">Homotetramer.</text>
</comment>
<dbReference type="PIRSF" id="PIRSF016578">
    <property type="entry name" value="HsaA"/>
    <property type="match status" value="1"/>
</dbReference>
<feature type="domain" description="Acyl-CoA dehydrogenase/oxidase N-terminal" evidence="10">
    <location>
        <begin position="6"/>
        <end position="117"/>
    </location>
</feature>
<keyword evidence="5 7" id="KW-0274">FAD</keyword>
<dbReference type="Proteomes" id="UP001366166">
    <property type="component" value="Chromosome"/>
</dbReference>
<dbReference type="Pfam" id="PF00441">
    <property type="entry name" value="Acyl-CoA_dh_1"/>
    <property type="match status" value="1"/>
</dbReference>
<evidence type="ECO:0000256" key="6">
    <source>
        <dbReference type="ARBA" id="ARBA00023002"/>
    </source>
</evidence>
<dbReference type="Pfam" id="PF02770">
    <property type="entry name" value="Acyl-CoA_dh_M"/>
    <property type="match status" value="1"/>
</dbReference>
<gene>
    <name evidence="11" type="ORF">FAK_08540</name>
</gene>
<evidence type="ECO:0000256" key="7">
    <source>
        <dbReference type="RuleBase" id="RU362125"/>
    </source>
</evidence>
<dbReference type="GO" id="GO:0050660">
    <property type="term" value="F:flavin adenine dinucleotide binding"/>
    <property type="evidence" value="ECO:0007669"/>
    <property type="project" value="InterPro"/>
</dbReference>
<keyword evidence="6 7" id="KW-0560">Oxidoreductase</keyword>
<organism evidence="11 12">
    <name type="scientific">Desulfoferula mesophila</name>
    <dbReference type="NCBI Taxonomy" id="3058419"/>
    <lineage>
        <taxon>Bacteria</taxon>
        <taxon>Pseudomonadati</taxon>
        <taxon>Thermodesulfobacteriota</taxon>
        <taxon>Desulfarculia</taxon>
        <taxon>Desulfarculales</taxon>
        <taxon>Desulfarculaceae</taxon>
        <taxon>Desulfoferula</taxon>
    </lineage>
</organism>
<keyword evidence="4 7" id="KW-0285">Flavoprotein</keyword>
<dbReference type="EMBL" id="AP028679">
    <property type="protein sequence ID" value="BEQ13788.1"/>
    <property type="molecule type" value="Genomic_DNA"/>
</dbReference>
<dbReference type="AlphaFoldDB" id="A0AAU9E9G9"/>
<sequence>MDYDLSEEHKLIQETARRFALQEIAPLAKECDRQERYPREVVRKAAEIGLVGPTIPEEYGGPGFGFLEQALIVEQMARVDLGITQAIESAAFGSQNIAFFGTEEQKQKYLPALAAGEAIAAGAYTEPDAGTDIASARTKAVAEGDEWVITGNKMFITNGTVCDYMAVFCLTDPEAASPHQRHSLIMVESDRPGVVATPIKGKMGLRASDTAEVAFDQVRVPLDNLVGTRGQGFKQLMHFFDATRTTVACQGVGLAQGALDLAVAYAKERITFGRPLITNQAIQFTLAEMATRIELVRQATYKAAWLVDQDRPDPVLNSMAKYYAGETAVWVCNQALQIHGGYGYVDEYDISRFYRDAKILEIYEGTKEAEKMVIGRRML</sequence>
<feature type="domain" description="Acyl-CoA oxidase/dehydrogenase middle" evidence="9">
    <location>
        <begin position="123"/>
        <end position="218"/>
    </location>
</feature>
<comment type="cofactor">
    <cofactor evidence="1 7">
        <name>FAD</name>
        <dbReference type="ChEBI" id="CHEBI:57692"/>
    </cofactor>
</comment>